<dbReference type="AlphaFoldDB" id="A0A0U0WK19"/>
<dbReference type="EMBL" id="CQPA01000003">
    <property type="protein sequence ID" value="CNT70412.1"/>
    <property type="molecule type" value="Genomic_DNA"/>
</dbReference>
<evidence type="ECO:0000313" key="2">
    <source>
        <dbReference type="EMBL" id="CNV23658.1"/>
    </source>
</evidence>
<evidence type="ECO:0000313" key="1">
    <source>
        <dbReference type="EMBL" id="CNT70412.1"/>
    </source>
</evidence>
<reference evidence="3 6" key="2">
    <citation type="submission" date="2018-06" db="EMBL/GenBank/DDBJ databases">
        <authorList>
            <consortium name="Pathogen Informatics"/>
            <person name="Doyle S."/>
        </authorList>
    </citation>
    <scope>NUCLEOTIDE SEQUENCE [LARGE SCALE GENOMIC DNA]</scope>
    <source>
        <strain evidence="3 6">NCTC5754</strain>
    </source>
</reference>
<sequence>MYWAVNLFGRGIYTQNGPKYVRISVFGLFSLYHDKT</sequence>
<protein>
    <submittedName>
        <fullName evidence="3">Uncharacterized protein</fullName>
    </submittedName>
</protein>
<organism evidence="3 6">
    <name type="scientific">Salmonella enterica subsp. enterica serovar Bovismorbificans</name>
    <dbReference type="NCBI Taxonomy" id="58097"/>
    <lineage>
        <taxon>Bacteria</taxon>
        <taxon>Pseudomonadati</taxon>
        <taxon>Pseudomonadota</taxon>
        <taxon>Gammaproteobacteria</taxon>
        <taxon>Enterobacterales</taxon>
        <taxon>Enterobacteriaceae</taxon>
        <taxon>Salmonella</taxon>
    </lineage>
</organism>
<name>A0A0U0WK19_SALET</name>
<dbReference type="Proteomes" id="UP000254190">
    <property type="component" value="Unassembled WGS sequence"/>
</dbReference>
<evidence type="ECO:0000313" key="6">
    <source>
        <dbReference type="Proteomes" id="UP000254190"/>
    </source>
</evidence>
<gene>
    <name evidence="1" type="ORF">ERS008198_00762</name>
    <name evidence="2" type="ORF">ERS008202_04707</name>
    <name evidence="3" type="ORF">NCTC5754_02062</name>
</gene>
<dbReference type="Proteomes" id="UP000039541">
    <property type="component" value="Unassembled WGS sequence"/>
</dbReference>
<evidence type="ECO:0000313" key="4">
    <source>
        <dbReference type="Proteomes" id="UP000039541"/>
    </source>
</evidence>
<dbReference type="Proteomes" id="UP000041314">
    <property type="component" value="Unassembled WGS sequence"/>
</dbReference>
<evidence type="ECO:0000313" key="5">
    <source>
        <dbReference type="Proteomes" id="UP000041314"/>
    </source>
</evidence>
<evidence type="ECO:0000313" key="3">
    <source>
        <dbReference type="EMBL" id="SUE47180.1"/>
    </source>
</evidence>
<dbReference type="EMBL" id="UGVQ01000002">
    <property type="protein sequence ID" value="SUE47180.1"/>
    <property type="molecule type" value="Genomic_DNA"/>
</dbReference>
<proteinExistence type="predicted"/>
<reference evidence="4 5" key="1">
    <citation type="submission" date="2015-03" db="EMBL/GenBank/DDBJ databases">
        <authorList>
            <consortium name="Pathogen Informatics"/>
        </authorList>
    </citation>
    <scope>NUCLEOTIDE SEQUENCE [LARGE SCALE GENOMIC DNA]</scope>
    <source>
        <strain evidence="2 4">3476</strain>
        <strain evidence="1 5">A1104</strain>
    </source>
</reference>
<dbReference type="EMBL" id="CQPC01000109">
    <property type="protein sequence ID" value="CNV23658.1"/>
    <property type="molecule type" value="Genomic_DNA"/>
</dbReference>
<accession>A0A0U0WK19</accession>